<evidence type="ECO:0000259" key="5">
    <source>
        <dbReference type="PROSITE" id="PS01124"/>
    </source>
</evidence>
<dbReference type="PANTHER" id="PTHR43280">
    <property type="entry name" value="ARAC-FAMILY TRANSCRIPTIONAL REGULATOR"/>
    <property type="match status" value="1"/>
</dbReference>
<dbReference type="GO" id="GO:0003700">
    <property type="term" value="F:DNA-binding transcription factor activity"/>
    <property type="evidence" value="ECO:0007669"/>
    <property type="project" value="InterPro"/>
</dbReference>
<dbReference type="EMBL" id="CP051680">
    <property type="protein sequence ID" value="QJD86473.1"/>
    <property type="molecule type" value="Genomic_DNA"/>
</dbReference>
<feature type="transmembrane region" description="Helical" evidence="4">
    <location>
        <begin position="12"/>
        <end position="36"/>
    </location>
</feature>
<evidence type="ECO:0000313" key="7">
    <source>
        <dbReference type="Proteomes" id="UP000502248"/>
    </source>
</evidence>
<dbReference type="PROSITE" id="PS01124">
    <property type="entry name" value="HTH_ARAC_FAMILY_2"/>
    <property type="match status" value="1"/>
</dbReference>
<dbReference type="SMART" id="SM00342">
    <property type="entry name" value="HTH_ARAC"/>
    <property type="match status" value="1"/>
</dbReference>
<keyword evidence="1" id="KW-0805">Transcription regulation</keyword>
<dbReference type="CDD" id="cd12912">
    <property type="entry name" value="PDC2_MCP_like"/>
    <property type="match status" value="1"/>
</dbReference>
<dbReference type="InterPro" id="IPR041522">
    <property type="entry name" value="CdaR_GGDEF"/>
</dbReference>
<dbReference type="Gene3D" id="3.30.450.20">
    <property type="entry name" value="PAS domain"/>
    <property type="match status" value="1"/>
</dbReference>
<dbReference type="Proteomes" id="UP000502248">
    <property type="component" value="Chromosome"/>
</dbReference>
<keyword evidence="4" id="KW-0472">Membrane</keyword>
<evidence type="ECO:0000256" key="2">
    <source>
        <dbReference type="ARBA" id="ARBA00023125"/>
    </source>
</evidence>
<dbReference type="KEGG" id="cheb:HH215_27120"/>
<dbReference type="Pfam" id="PF17853">
    <property type="entry name" value="GGDEF_2"/>
    <property type="match status" value="1"/>
</dbReference>
<keyword evidence="2" id="KW-0238">DNA-binding</keyword>
<gene>
    <name evidence="6" type="ORF">HH215_27120</name>
</gene>
<organism evidence="6 7">
    <name type="scientific">Cohnella herbarum</name>
    <dbReference type="NCBI Taxonomy" id="2728023"/>
    <lineage>
        <taxon>Bacteria</taxon>
        <taxon>Bacillati</taxon>
        <taxon>Bacillota</taxon>
        <taxon>Bacilli</taxon>
        <taxon>Bacillales</taxon>
        <taxon>Paenibacillaceae</taxon>
        <taxon>Cohnella</taxon>
    </lineage>
</organism>
<evidence type="ECO:0000313" key="6">
    <source>
        <dbReference type="EMBL" id="QJD86473.1"/>
    </source>
</evidence>
<dbReference type="SUPFAM" id="SSF46689">
    <property type="entry name" value="Homeodomain-like"/>
    <property type="match status" value="2"/>
</dbReference>
<keyword evidence="4" id="KW-1133">Transmembrane helix</keyword>
<dbReference type="AlphaFoldDB" id="A0A7Z2VNV3"/>
<evidence type="ECO:0000256" key="3">
    <source>
        <dbReference type="ARBA" id="ARBA00023163"/>
    </source>
</evidence>
<proteinExistence type="predicted"/>
<feature type="domain" description="HTH araC/xylS-type" evidence="5">
    <location>
        <begin position="632"/>
        <end position="730"/>
    </location>
</feature>
<dbReference type="GO" id="GO:0043565">
    <property type="term" value="F:sequence-specific DNA binding"/>
    <property type="evidence" value="ECO:0007669"/>
    <property type="project" value="InterPro"/>
</dbReference>
<dbReference type="InterPro" id="IPR018060">
    <property type="entry name" value="HTH_AraC"/>
</dbReference>
<sequence>MTLWSNLKRYAIYRKLLVSYLLLVLLSIILISAFLYQRFSYQTQAEMNRVTLSTLDQLDRASSSIQDRVVSIGNELLHDPDLITAMLSNATSPLLDNEVVIKLRNIQAVYPFVEYISVFNGNTGRYLNHRGITKAIDGELIQRIRSGSNDTSLDFIPRRLDLSPLGTPVNPMPILSYVLYSNFSNLIPKSGAIIIHVNEDKAIGELNRSLSESTGSQWMVLDKRGIVISHNDSSRFLNNLSSEPFVQAILASGSAQGHFTSEAFGDKQSIYYSKSEDTDWILVGTRPYNPLFPGMDDRQTIIGAAILILTIVGVLLAFRLASGMYRPYSVFQIQQNLHEASWRKAYPLLQESYLRRLLTGQSPSGGTETNLLEWKFGGECRYCVIVIQIDGYRQFLGRDNKDQELVRFAIRNIADELLKPHGTHRALEVENDRLALLVQFGEAKLTEHFLLTMIEMQGTVRQYFRMSVTLGIGDVVHSQAAIKDSYHSAREYLKYRLFLGHGSIIDRETAVSRIGLAGDYPSKTEDSLIEAIRLGHLKDAEKEIDRFLEAIQRLDYKYAFVYANQLVISVHKQFVNILSSDAGDYETHGSLLYAFSEFETLTDIGAALKPLCGTLIERIDEKRNNRNLEMIESVLELIRGHYKDPNLSLEWAADRIHYSSGHLSKLFKQATRQSFNDYVNAARLEEAVRLLRQTNDSATAISEKVGLGGTYFFTLFKKTYGMTPAQFRLASPPSGENGKEA</sequence>
<dbReference type="PANTHER" id="PTHR43280:SF28">
    <property type="entry name" value="HTH-TYPE TRANSCRIPTIONAL ACTIVATOR RHAS"/>
    <property type="match status" value="1"/>
</dbReference>
<keyword evidence="4" id="KW-0812">Transmembrane</keyword>
<protein>
    <submittedName>
        <fullName evidence="6">AraC family transcriptional regulator</fullName>
    </submittedName>
</protein>
<evidence type="ECO:0000256" key="4">
    <source>
        <dbReference type="SAM" id="Phobius"/>
    </source>
</evidence>
<dbReference type="RefSeq" id="WP_169282722.1">
    <property type="nucleotide sequence ID" value="NZ_CP051680.1"/>
</dbReference>
<dbReference type="InterPro" id="IPR009057">
    <property type="entry name" value="Homeodomain-like_sf"/>
</dbReference>
<feature type="transmembrane region" description="Helical" evidence="4">
    <location>
        <begin position="301"/>
        <end position="321"/>
    </location>
</feature>
<accession>A0A7Z2VNV3</accession>
<dbReference type="Gene3D" id="1.10.10.60">
    <property type="entry name" value="Homeodomain-like"/>
    <property type="match status" value="2"/>
</dbReference>
<dbReference type="Pfam" id="PF12833">
    <property type="entry name" value="HTH_18"/>
    <property type="match status" value="1"/>
</dbReference>
<name>A0A7Z2VNV3_9BACL</name>
<keyword evidence="7" id="KW-1185">Reference proteome</keyword>
<evidence type="ECO:0000256" key="1">
    <source>
        <dbReference type="ARBA" id="ARBA00023015"/>
    </source>
</evidence>
<keyword evidence="3" id="KW-0804">Transcription</keyword>
<reference evidence="6 7" key="1">
    <citation type="submission" date="2020-04" db="EMBL/GenBank/DDBJ databases">
        <title>Genome sequencing of novel species.</title>
        <authorList>
            <person name="Heo J."/>
            <person name="Kim S.-J."/>
            <person name="Kim J.-S."/>
            <person name="Hong S.-B."/>
            <person name="Kwon S.-W."/>
        </authorList>
    </citation>
    <scope>NUCLEOTIDE SEQUENCE [LARGE SCALE GENOMIC DNA]</scope>
    <source>
        <strain evidence="6 7">MFER-1</strain>
    </source>
</reference>